<comment type="catalytic activity">
    <reaction evidence="1">
        <text>Eliminative cleavage of (1-&gt;4)-alpha-D-galacturonan to give oligosaccharides with 4-deoxy-alpha-D-galact-4-enuronosyl groups at their non-reducing ends.</text>
        <dbReference type="EC" id="4.2.2.2"/>
    </reaction>
</comment>
<sequence length="327" mass="34023">MKFSIMSLGLMAVSALAAPTPSMIHPKRAGLAKRAASLEDVATTGYATLNGGTTGGKGGKTVQVASLAELTAAVKGDAAQIVVITGPIKGNGENVKIGSNKSIIGKDSSAALENFTLTVKSVKNVIIRNIAVSKVVGGDAIAIQLAQNVWVDHVDVSSDRDHDKDYYDGLIDVTHAADYVTISNSYIHDHWKASLVGHSDNNGGEDKGHLTVTYNNNYLKNLNSRGPSFRFGTGHIYNNYYENVSDGINTRQGAQLLVQNNVFSNSKKALYSTDGGFAVASGNDFGSSSNAAPAGTLSKAPYTVSNLLAASAVKAAVVGTAGATLKF</sequence>
<evidence type="ECO:0000256" key="9">
    <source>
        <dbReference type="ARBA" id="ARBA00022837"/>
    </source>
</evidence>
<comment type="subcellular location">
    <subcellularLocation>
        <location evidence="3 11">Secreted</location>
    </subcellularLocation>
</comment>
<evidence type="ECO:0000256" key="8">
    <source>
        <dbReference type="ARBA" id="ARBA00022729"/>
    </source>
</evidence>
<evidence type="ECO:0000259" key="13">
    <source>
        <dbReference type="SMART" id="SM00656"/>
    </source>
</evidence>
<dbReference type="FunFam" id="2.160.20.10:FF:000036">
    <property type="entry name" value="Pectate lyase A"/>
    <property type="match status" value="1"/>
</dbReference>
<dbReference type="AlphaFoldDB" id="A0A8K0RC61"/>
<accession>A0A8K0RC61</accession>
<feature type="signal peptide" evidence="12">
    <location>
        <begin position="1"/>
        <end position="17"/>
    </location>
</feature>
<dbReference type="EC" id="4.2.2.2" evidence="5"/>
<keyword evidence="11" id="KW-0119">Carbohydrate metabolism</keyword>
<gene>
    <name evidence="14" type="ORF">FB567DRAFT_439448</name>
</gene>
<comment type="cofactor">
    <cofactor evidence="2">
        <name>Ca(2+)</name>
        <dbReference type="ChEBI" id="CHEBI:29108"/>
    </cofactor>
</comment>
<reference evidence="14" key="1">
    <citation type="journal article" date="2021" name="Nat. Commun.">
        <title>Genetic determinants of endophytism in the Arabidopsis root mycobiome.</title>
        <authorList>
            <person name="Mesny F."/>
            <person name="Miyauchi S."/>
            <person name="Thiergart T."/>
            <person name="Pickel B."/>
            <person name="Atanasova L."/>
            <person name="Karlsson M."/>
            <person name="Huettel B."/>
            <person name="Barry K.W."/>
            <person name="Haridas S."/>
            <person name="Chen C."/>
            <person name="Bauer D."/>
            <person name="Andreopoulos W."/>
            <person name="Pangilinan J."/>
            <person name="LaButti K."/>
            <person name="Riley R."/>
            <person name="Lipzen A."/>
            <person name="Clum A."/>
            <person name="Drula E."/>
            <person name="Henrissat B."/>
            <person name="Kohler A."/>
            <person name="Grigoriev I.V."/>
            <person name="Martin F.M."/>
            <person name="Hacquard S."/>
        </authorList>
    </citation>
    <scope>NUCLEOTIDE SEQUENCE</scope>
    <source>
        <strain evidence="14">MPI-SDFR-AT-0120</strain>
    </source>
</reference>
<evidence type="ECO:0000256" key="1">
    <source>
        <dbReference type="ARBA" id="ARBA00000695"/>
    </source>
</evidence>
<evidence type="ECO:0000313" key="14">
    <source>
        <dbReference type="EMBL" id="KAH7089520.1"/>
    </source>
</evidence>
<feature type="chain" id="PRO_5035464335" description="pectate lyase" evidence="12">
    <location>
        <begin position="18"/>
        <end position="327"/>
    </location>
</feature>
<evidence type="ECO:0000256" key="12">
    <source>
        <dbReference type="SAM" id="SignalP"/>
    </source>
</evidence>
<keyword evidence="10 11" id="KW-0456">Lyase</keyword>
<comment type="caution">
    <text evidence="14">The sequence shown here is derived from an EMBL/GenBank/DDBJ whole genome shotgun (WGS) entry which is preliminary data.</text>
</comment>
<dbReference type="EMBL" id="JAGMVJ010000006">
    <property type="protein sequence ID" value="KAH7089520.1"/>
    <property type="molecule type" value="Genomic_DNA"/>
</dbReference>
<keyword evidence="11" id="KW-0624">Polysaccharide degradation</keyword>
<dbReference type="OrthoDB" id="1637350at2759"/>
<evidence type="ECO:0000256" key="10">
    <source>
        <dbReference type="ARBA" id="ARBA00023239"/>
    </source>
</evidence>
<name>A0A8K0RC61_9PLEO</name>
<dbReference type="SMART" id="SM00656">
    <property type="entry name" value="Amb_all"/>
    <property type="match status" value="1"/>
</dbReference>
<keyword evidence="8 12" id="KW-0732">Signal</keyword>
<evidence type="ECO:0000313" key="15">
    <source>
        <dbReference type="Proteomes" id="UP000813461"/>
    </source>
</evidence>
<evidence type="ECO:0000256" key="7">
    <source>
        <dbReference type="ARBA" id="ARBA00022723"/>
    </source>
</evidence>
<dbReference type="GO" id="GO:0000272">
    <property type="term" value="P:polysaccharide catabolic process"/>
    <property type="evidence" value="ECO:0007669"/>
    <property type="project" value="UniProtKB-KW"/>
</dbReference>
<keyword evidence="9" id="KW-0106">Calcium</keyword>
<dbReference type="InterPro" id="IPR045032">
    <property type="entry name" value="PEL"/>
</dbReference>
<dbReference type="PANTHER" id="PTHR31683:SF18">
    <property type="entry name" value="PECTATE LYASE 21-RELATED"/>
    <property type="match status" value="1"/>
</dbReference>
<keyword evidence="7" id="KW-0479">Metal-binding</keyword>
<dbReference type="Proteomes" id="UP000813461">
    <property type="component" value="Unassembled WGS sequence"/>
</dbReference>
<evidence type="ECO:0000256" key="5">
    <source>
        <dbReference type="ARBA" id="ARBA00012272"/>
    </source>
</evidence>
<comment type="similarity">
    <text evidence="4 11">Belongs to the polysaccharide lyase 1 family.</text>
</comment>
<evidence type="ECO:0000256" key="4">
    <source>
        <dbReference type="ARBA" id="ARBA00010980"/>
    </source>
</evidence>
<dbReference type="SUPFAM" id="SSF51126">
    <property type="entry name" value="Pectin lyase-like"/>
    <property type="match status" value="1"/>
</dbReference>
<proteinExistence type="inferred from homology"/>
<protein>
    <recommendedName>
        <fullName evidence="5">pectate lyase</fullName>
        <ecNumber evidence="5">4.2.2.2</ecNumber>
    </recommendedName>
</protein>
<keyword evidence="15" id="KW-1185">Reference proteome</keyword>
<dbReference type="InterPro" id="IPR002022">
    <property type="entry name" value="Pec_lyase"/>
</dbReference>
<dbReference type="Pfam" id="PF00544">
    <property type="entry name" value="Pectate_lyase_4"/>
    <property type="match status" value="1"/>
</dbReference>
<evidence type="ECO:0000256" key="2">
    <source>
        <dbReference type="ARBA" id="ARBA00001913"/>
    </source>
</evidence>
<organism evidence="14 15">
    <name type="scientific">Paraphoma chrysanthemicola</name>
    <dbReference type="NCBI Taxonomy" id="798071"/>
    <lineage>
        <taxon>Eukaryota</taxon>
        <taxon>Fungi</taxon>
        <taxon>Dikarya</taxon>
        <taxon>Ascomycota</taxon>
        <taxon>Pezizomycotina</taxon>
        <taxon>Dothideomycetes</taxon>
        <taxon>Pleosporomycetidae</taxon>
        <taxon>Pleosporales</taxon>
        <taxon>Pleosporineae</taxon>
        <taxon>Phaeosphaeriaceae</taxon>
        <taxon>Paraphoma</taxon>
    </lineage>
</organism>
<evidence type="ECO:0000256" key="11">
    <source>
        <dbReference type="RuleBase" id="RU361173"/>
    </source>
</evidence>
<dbReference type="GO" id="GO:0046872">
    <property type="term" value="F:metal ion binding"/>
    <property type="evidence" value="ECO:0007669"/>
    <property type="project" value="UniProtKB-KW"/>
</dbReference>
<dbReference type="InterPro" id="IPR012334">
    <property type="entry name" value="Pectin_lyas_fold"/>
</dbReference>
<keyword evidence="6 11" id="KW-0964">Secreted</keyword>
<evidence type="ECO:0000256" key="3">
    <source>
        <dbReference type="ARBA" id="ARBA00004613"/>
    </source>
</evidence>
<dbReference type="GO" id="GO:0030570">
    <property type="term" value="F:pectate lyase activity"/>
    <property type="evidence" value="ECO:0007669"/>
    <property type="project" value="UniProtKB-EC"/>
</dbReference>
<dbReference type="Gene3D" id="2.160.20.10">
    <property type="entry name" value="Single-stranded right-handed beta-helix, Pectin lyase-like"/>
    <property type="match status" value="1"/>
</dbReference>
<feature type="domain" description="Pectate lyase" evidence="13">
    <location>
        <begin position="57"/>
        <end position="269"/>
    </location>
</feature>
<evidence type="ECO:0000256" key="6">
    <source>
        <dbReference type="ARBA" id="ARBA00022525"/>
    </source>
</evidence>
<dbReference type="PANTHER" id="PTHR31683">
    <property type="entry name" value="PECTATE LYASE 18-RELATED"/>
    <property type="match status" value="1"/>
</dbReference>
<dbReference type="GO" id="GO:0005576">
    <property type="term" value="C:extracellular region"/>
    <property type="evidence" value="ECO:0007669"/>
    <property type="project" value="UniProtKB-SubCell"/>
</dbReference>
<dbReference type="InterPro" id="IPR011050">
    <property type="entry name" value="Pectin_lyase_fold/virulence"/>
</dbReference>